<evidence type="ECO:0000313" key="8">
    <source>
        <dbReference type="EMBL" id="GFY79087.1"/>
    </source>
</evidence>
<evidence type="ECO:0000256" key="6">
    <source>
        <dbReference type="SAM" id="MobiDB-lite"/>
    </source>
</evidence>
<dbReference type="InterPro" id="IPR011993">
    <property type="entry name" value="PH-like_dom_sf"/>
</dbReference>
<comment type="subcellular location">
    <subcellularLocation>
        <location evidence="1">Cytoplasm</location>
    </subcellularLocation>
</comment>
<dbReference type="SUPFAM" id="SSF50729">
    <property type="entry name" value="PH domain-like"/>
    <property type="match status" value="1"/>
</dbReference>
<evidence type="ECO:0000256" key="3">
    <source>
        <dbReference type="ARBA" id="ARBA00022490"/>
    </source>
</evidence>
<comment type="similarity">
    <text evidence="2">Belongs to the DCP1 family.</text>
</comment>
<evidence type="ECO:0000256" key="2">
    <source>
        <dbReference type="ARBA" id="ARBA00008778"/>
    </source>
</evidence>
<dbReference type="InterPro" id="IPR031953">
    <property type="entry name" value="mRNA_decap_C"/>
</dbReference>
<dbReference type="CDD" id="cd09804">
    <property type="entry name" value="Dcp1"/>
    <property type="match status" value="1"/>
</dbReference>
<protein>
    <submittedName>
        <fullName evidence="8">mRNA-decapping enzyme 1B</fullName>
    </submittedName>
</protein>
<dbReference type="PANTHER" id="PTHR16290:SF0">
    <property type="entry name" value="DECAPPING PROTEIN 1, ISOFORM A"/>
    <property type="match status" value="1"/>
</dbReference>
<dbReference type="Pfam" id="PF16741">
    <property type="entry name" value="mRNA_decap_C"/>
    <property type="match status" value="1"/>
</dbReference>
<keyword evidence="4" id="KW-0507">mRNA processing</keyword>
<dbReference type="GO" id="GO:0006397">
    <property type="term" value="P:mRNA processing"/>
    <property type="evidence" value="ECO:0007669"/>
    <property type="project" value="UniProtKB-KW"/>
</dbReference>
<dbReference type="GO" id="GO:0000932">
    <property type="term" value="C:P-body"/>
    <property type="evidence" value="ECO:0007669"/>
    <property type="project" value="TreeGrafter"/>
</dbReference>
<organism evidence="8 9">
    <name type="scientific">Trichonephila inaurata madagascariensis</name>
    <dbReference type="NCBI Taxonomy" id="2747483"/>
    <lineage>
        <taxon>Eukaryota</taxon>
        <taxon>Metazoa</taxon>
        <taxon>Ecdysozoa</taxon>
        <taxon>Arthropoda</taxon>
        <taxon>Chelicerata</taxon>
        <taxon>Arachnida</taxon>
        <taxon>Araneae</taxon>
        <taxon>Araneomorphae</taxon>
        <taxon>Entelegynae</taxon>
        <taxon>Araneoidea</taxon>
        <taxon>Nephilidae</taxon>
        <taxon>Trichonephila</taxon>
        <taxon>Trichonephila inaurata</taxon>
    </lineage>
</organism>
<evidence type="ECO:0000313" key="9">
    <source>
        <dbReference type="Proteomes" id="UP000886998"/>
    </source>
</evidence>
<feature type="domain" description="mRNA-decapping enzyme C-terminal" evidence="7">
    <location>
        <begin position="467"/>
        <end position="506"/>
    </location>
</feature>
<reference evidence="8" key="1">
    <citation type="submission" date="2020-08" db="EMBL/GenBank/DDBJ databases">
        <title>Multicomponent nature underlies the extraordinary mechanical properties of spider dragline silk.</title>
        <authorList>
            <person name="Kono N."/>
            <person name="Nakamura H."/>
            <person name="Mori M."/>
            <person name="Yoshida Y."/>
            <person name="Ohtoshi R."/>
            <person name="Malay A.D."/>
            <person name="Moran D.A.P."/>
            <person name="Tomita M."/>
            <person name="Numata K."/>
            <person name="Arakawa K."/>
        </authorList>
    </citation>
    <scope>NUCLEOTIDE SEQUENCE</scope>
</reference>
<keyword evidence="3" id="KW-0963">Cytoplasm</keyword>
<dbReference type="Gene3D" id="2.30.29.30">
    <property type="entry name" value="Pleckstrin-homology domain (PH domain)/Phosphotyrosine-binding domain (PTB)"/>
    <property type="match status" value="1"/>
</dbReference>
<dbReference type="GO" id="GO:0000290">
    <property type="term" value="P:deadenylation-dependent decapping of nuclear-transcribed mRNA"/>
    <property type="evidence" value="ECO:0007669"/>
    <property type="project" value="InterPro"/>
</dbReference>
<dbReference type="Proteomes" id="UP000886998">
    <property type="component" value="Unassembled WGS sequence"/>
</dbReference>
<dbReference type="PANTHER" id="PTHR16290">
    <property type="entry name" value="TRANSCRIPTION FACTOR SMIF DECAPPING ENZYME DCP1"/>
    <property type="match status" value="1"/>
</dbReference>
<dbReference type="Pfam" id="PF06058">
    <property type="entry name" value="DCP1"/>
    <property type="match status" value="1"/>
</dbReference>
<dbReference type="AlphaFoldDB" id="A0A8X7CUR1"/>
<keyword evidence="5" id="KW-0866">Nonsense-mediated mRNA decay</keyword>
<evidence type="ECO:0000256" key="4">
    <source>
        <dbReference type="ARBA" id="ARBA00022664"/>
    </source>
</evidence>
<dbReference type="GO" id="GO:0000184">
    <property type="term" value="P:nuclear-transcribed mRNA catabolic process, nonsense-mediated decay"/>
    <property type="evidence" value="ECO:0007669"/>
    <property type="project" value="UniProtKB-KW"/>
</dbReference>
<dbReference type="OrthoDB" id="440673at2759"/>
<dbReference type="GO" id="GO:0031087">
    <property type="term" value="P:deadenylation-independent decapping of nuclear-transcribed mRNA"/>
    <property type="evidence" value="ECO:0007669"/>
    <property type="project" value="TreeGrafter"/>
</dbReference>
<accession>A0A8X7CUR1</accession>
<evidence type="ECO:0000259" key="7">
    <source>
        <dbReference type="Pfam" id="PF16741"/>
    </source>
</evidence>
<dbReference type="GO" id="GO:0008047">
    <property type="term" value="F:enzyme activator activity"/>
    <property type="evidence" value="ECO:0007669"/>
    <property type="project" value="InterPro"/>
</dbReference>
<gene>
    <name evidence="8" type="primary">DCP1B</name>
    <name evidence="8" type="ORF">TNIN_99501</name>
</gene>
<dbReference type="GO" id="GO:0003729">
    <property type="term" value="F:mRNA binding"/>
    <property type="evidence" value="ECO:0007669"/>
    <property type="project" value="TreeGrafter"/>
</dbReference>
<evidence type="ECO:0000256" key="5">
    <source>
        <dbReference type="ARBA" id="ARBA00023161"/>
    </source>
</evidence>
<proteinExistence type="inferred from homology"/>
<dbReference type="EMBL" id="BMAV01023398">
    <property type="protein sequence ID" value="GFY79087.1"/>
    <property type="molecule type" value="Genomic_DNA"/>
</dbReference>
<name>A0A8X7CUR1_9ARAC</name>
<comment type="caution">
    <text evidence="8">The sequence shown here is derived from an EMBL/GenBank/DDBJ whole genome shotgun (WGS) entry which is preliminary data.</text>
</comment>
<feature type="region of interest" description="Disordered" evidence="6">
    <location>
        <begin position="172"/>
        <end position="200"/>
    </location>
</feature>
<keyword evidence="9" id="KW-1185">Reference proteome</keyword>
<evidence type="ECO:0000256" key="1">
    <source>
        <dbReference type="ARBA" id="ARBA00004496"/>
    </source>
</evidence>
<sequence>MADNDASKINLAALRKVDPSISSIVDRANQVALYKYIPEESKWDKTEIEGTLFVYMRSQKPHHGFMVMNRLNTTNLVEPVTEKLEFQDQTPFLLYRNDKSDIYGVWFYEQKCCVKIYKLLMSLSKLAFNKSDKSNSIRQRSFSESNRKQQQKQGAAQADIISLLTRAQDEYDKKSASKSTPKSSKTIQHTSNGDIIKPTPVRMNGAVSTANSNTPLTLGMLFAQAGGIQKKPNEDAKDFDARVRSFTASSYNMLSKNSEITTETILQNLLSNSAHTLQHIEGGMQKTEKSQPLIETRALSADDRILSVESLEKDLKEKLNILPKSNGDIKTDSAIVASEPTKSEPIDIPILTPAMLHSVSFSSVPNTSVASYLEKNEGFCENIDSFPVIKDCKSFSPSQLLSPMDFTVPCRKKNVQQSLLPSSYSPEPGSTFFNGNGNSNEDLLHPQRLINGHATGHLQPAGKSSVTPLNKDQFKEALVYMIQNDEAFVIQLHECYVKSLKTQLSSLNSS</sequence>
<dbReference type="Gene3D" id="6.10.140.2030">
    <property type="match status" value="1"/>
</dbReference>
<dbReference type="InterPro" id="IPR010334">
    <property type="entry name" value="Dcp1"/>
</dbReference>